<reference evidence="3" key="1">
    <citation type="journal article" date="2019" name="Environ. Microbiol.">
        <title>Fungal ecological strategies reflected in gene transcription - a case study of two litter decomposers.</title>
        <authorList>
            <person name="Barbi F."/>
            <person name="Kohler A."/>
            <person name="Barry K."/>
            <person name="Baskaran P."/>
            <person name="Daum C."/>
            <person name="Fauchery L."/>
            <person name="Ihrmark K."/>
            <person name="Kuo A."/>
            <person name="LaButti K."/>
            <person name="Lipzen A."/>
            <person name="Morin E."/>
            <person name="Grigoriev I.V."/>
            <person name="Henrissat B."/>
            <person name="Lindahl B."/>
            <person name="Martin F."/>
        </authorList>
    </citation>
    <scope>NUCLEOTIDE SEQUENCE</scope>
    <source>
        <strain evidence="3">JB14</strain>
    </source>
</reference>
<keyword evidence="2" id="KW-0732">Signal</keyword>
<feature type="chain" id="PRO_5025476696" evidence="2">
    <location>
        <begin position="22"/>
        <end position="284"/>
    </location>
</feature>
<evidence type="ECO:0000313" key="3">
    <source>
        <dbReference type="EMBL" id="KAE9388490.1"/>
    </source>
</evidence>
<proteinExistence type="predicted"/>
<protein>
    <submittedName>
        <fullName evidence="3">Uncharacterized protein</fullName>
    </submittedName>
</protein>
<feature type="region of interest" description="Disordered" evidence="1">
    <location>
        <begin position="250"/>
        <end position="284"/>
    </location>
</feature>
<feature type="region of interest" description="Disordered" evidence="1">
    <location>
        <begin position="130"/>
        <end position="151"/>
    </location>
</feature>
<feature type="signal peptide" evidence="2">
    <location>
        <begin position="1"/>
        <end position="21"/>
    </location>
</feature>
<evidence type="ECO:0000256" key="1">
    <source>
        <dbReference type="SAM" id="MobiDB-lite"/>
    </source>
</evidence>
<accession>A0A6A4GT57</accession>
<sequence length="284" mass="31425">MSKLKSLWLRRLLLILFDLQGEELIRVRRELEKGSAAFELIRATDQHVSGMQNAFRGRHTQISSLEAVIVNLQRENDSSLGVIRKHSRKHAKVLWIEFHRFVDNHSDLKDSNKLDSIAGTSPNIDDELTKAQAHDSPHSTNALVSPEEPVSQFSRYNDSEVEILRQDLVDAVSHANNLQYHLDAALEANEALEEKVMELSSQAQAAHSDNVKEEHTNNSYDAGEKHDSALLADEPSTSLKDVVVGQPDSIPAAVPVPQATHGTSADVVDSPKVRATTRNLCPGV</sequence>
<dbReference type="Proteomes" id="UP000799118">
    <property type="component" value="Unassembled WGS sequence"/>
</dbReference>
<keyword evidence="4" id="KW-1185">Reference proteome</keyword>
<gene>
    <name evidence="3" type="ORF">BT96DRAFT_927063</name>
</gene>
<evidence type="ECO:0000256" key="2">
    <source>
        <dbReference type="SAM" id="SignalP"/>
    </source>
</evidence>
<dbReference type="EMBL" id="ML769741">
    <property type="protein sequence ID" value="KAE9388490.1"/>
    <property type="molecule type" value="Genomic_DNA"/>
</dbReference>
<organism evidence="3 4">
    <name type="scientific">Gymnopus androsaceus JB14</name>
    <dbReference type="NCBI Taxonomy" id="1447944"/>
    <lineage>
        <taxon>Eukaryota</taxon>
        <taxon>Fungi</taxon>
        <taxon>Dikarya</taxon>
        <taxon>Basidiomycota</taxon>
        <taxon>Agaricomycotina</taxon>
        <taxon>Agaricomycetes</taxon>
        <taxon>Agaricomycetidae</taxon>
        <taxon>Agaricales</taxon>
        <taxon>Marasmiineae</taxon>
        <taxon>Omphalotaceae</taxon>
        <taxon>Gymnopus</taxon>
    </lineage>
</organism>
<feature type="region of interest" description="Disordered" evidence="1">
    <location>
        <begin position="198"/>
        <end position="223"/>
    </location>
</feature>
<dbReference type="OrthoDB" id="3007083at2759"/>
<evidence type="ECO:0000313" key="4">
    <source>
        <dbReference type="Proteomes" id="UP000799118"/>
    </source>
</evidence>
<name>A0A6A4GT57_9AGAR</name>
<feature type="compositionally biased region" description="Basic and acidic residues" evidence="1">
    <location>
        <begin position="209"/>
        <end position="223"/>
    </location>
</feature>
<dbReference type="AlphaFoldDB" id="A0A6A4GT57"/>